<organism evidence="2 3">
    <name type="scientific">Smittium megazygosporum</name>
    <dbReference type="NCBI Taxonomy" id="133381"/>
    <lineage>
        <taxon>Eukaryota</taxon>
        <taxon>Fungi</taxon>
        <taxon>Fungi incertae sedis</taxon>
        <taxon>Zoopagomycota</taxon>
        <taxon>Kickxellomycotina</taxon>
        <taxon>Harpellomycetes</taxon>
        <taxon>Harpellales</taxon>
        <taxon>Legeriomycetaceae</taxon>
        <taxon>Smittium</taxon>
    </lineage>
</organism>
<evidence type="ECO:0000313" key="3">
    <source>
        <dbReference type="Proteomes" id="UP000245609"/>
    </source>
</evidence>
<dbReference type="OrthoDB" id="416777at2759"/>
<proteinExistence type="inferred from homology"/>
<comment type="caution">
    <text evidence="2">The sequence shown here is derived from an EMBL/GenBank/DDBJ whole genome shotgun (WGS) entry which is preliminary data.</text>
</comment>
<gene>
    <name evidence="2" type="ORF">BB560_005369</name>
</gene>
<sequence>MGIYRKAYDETLELPQSSEDYLETVFQSCLEFVNDHSQNVKIDKSKITFESVRAFIEMIEKQESKKLWCERLPLKFPNYMTEMNFIVFVELVSCIFHKELIIKCTNSQGDDETVKFNEINIDEKRISSVVLSGAMSLYLSQNDFTLSSLGDLSVSDISSHFQIPLMGKEKPVLNKDSEFSGIMLSEPSEYQAISKMIHECIESSIYPLKSHGVQDFASLIIKAIELDKPNLGQATKPSSTKLIKVLVNAIPCFRDGFEYTSGDVKKRVYFFSGAQILCYTLYKKYSNIMPHLFDFTDFSKLNFACSSYDLADTQSSQFFSLAHKYNQDKYTYLQPLDYALAMAFIVVYSSTFLESINAFKSKTEVKELDNSSLSYFNIESFVFKPQNHSL</sequence>
<keyword evidence="1" id="KW-0378">Hydrolase</keyword>
<accession>A0A2T9Z6N0</accession>
<dbReference type="Proteomes" id="UP000245609">
    <property type="component" value="Unassembled WGS sequence"/>
</dbReference>
<protein>
    <recommendedName>
        <fullName evidence="1">Queuosine 5'-phosphate N-glycosylase/hydrolase</fullName>
        <ecNumber evidence="1">3.2.2.-</ecNumber>
    </recommendedName>
    <alternativeName>
        <fullName evidence="1">Queuosine-nucleotide N-glycosylase/hydrolase</fullName>
    </alternativeName>
</protein>
<dbReference type="GO" id="GO:0006400">
    <property type="term" value="P:tRNA modification"/>
    <property type="evidence" value="ECO:0007669"/>
    <property type="project" value="TreeGrafter"/>
</dbReference>
<comment type="catalytic activity">
    <reaction evidence="1">
        <text>queuosine 5'-phosphate + H2O = queuine + D-ribose 5-phosphate</text>
        <dbReference type="Rhea" id="RHEA:75387"/>
        <dbReference type="ChEBI" id="CHEBI:15377"/>
        <dbReference type="ChEBI" id="CHEBI:17433"/>
        <dbReference type="ChEBI" id="CHEBI:78346"/>
        <dbReference type="ChEBI" id="CHEBI:194371"/>
    </reaction>
    <physiologicalReaction direction="left-to-right" evidence="1">
        <dbReference type="Rhea" id="RHEA:75388"/>
    </physiologicalReaction>
</comment>
<dbReference type="InterPro" id="IPR019438">
    <property type="entry name" value="Q_salvage"/>
</dbReference>
<name>A0A2T9Z6N0_9FUNG</name>
<evidence type="ECO:0000256" key="1">
    <source>
        <dbReference type="RuleBase" id="RU365002"/>
    </source>
</evidence>
<dbReference type="GO" id="GO:0016787">
    <property type="term" value="F:hydrolase activity"/>
    <property type="evidence" value="ECO:0007669"/>
    <property type="project" value="UniProtKB-KW"/>
</dbReference>
<dbReference type="AlphaFoldDB" id="A0A2T9Z6N0"/>
<dbReference type="EC" id="3.2.2.-" evidence="1"/>
<dbReference type="Pfam" id="PF10343">
    <property type="entry name" value="Q_salvage"/>
    <property type="match status" value="1"/>
</dbReference>
<dbReference type="EMBL" id="MBFS01002151">
    <property type="protein sequence ID" value="PVV00256.1"/>
    <property type="molecule type" value="Genomic_DNA"/>
</dbReference>
<keyword evidence="3" id="KW-1185">Reference proteome</keyword>
<dbReference type="PANTHER" id="PTHR21314:SF1">
    <property type="entry name" value="QUEUOSINE SALVAGE PROTEIN"/>
    <property type="match status" value="1"/>
</dbReference>
<comment type="function">
    <text evidence="1">Catalyzes the hydrolysis of queuosine 5'-phosphate, releasing the nucleobase queuine (q). Is required for salvage of queuine from exogenous queuosine (Q) that is imported and then converted to queuosine 5'-phosphate intracellularly.</text>
</comment>
<comment type="similarity">
    <text evidence="1">Belongs to the QNG1 protein family.</text>
</comment>
<reference evidence="2 3" key="1">
    <citation type="journal article" date="2018" name="MBio">
        <title>Comparative Genomics Reveals the Core Gene Toolbox for the Fungus-Insect Symbiosis.</title>
        <authorList>
            <person name="Wang Y."/>
            <person name="Stata M."/>
            <person name="Wang W."/>
            <person name="Stajich J.E."/>
            <person name="White M.M."/>
            <person name="Moncalvo J.M."/>
        </authorList>
    </citation>
    <scope>NUCLEOTIDE SEQUENCE [LARGE SCALE GENOMIC DNA]</scope>
    <source>
        <strain evidence="2 3">SC-DP-2</strain>
    </source>
</reference>
<dbReference type="PANTHER" id="PTHR21314">
    <property type="entry name" value="QUEUOSINE 5'-PHOSPHATE N-GLYCOSYLASE_HYDROLASE-RELATED"/>
    <property type="match status" value="1"/>
</dbReference>
<evidence type="ECO:0000313" key="2">
    <source>
        <dbReference type="EMBL" id="PVV00256.1"/>
    </source>
</evidence>